<evidence type="ECO:0000313" key="6">
    <source>
        <dbReference type="Proteomes" id="UP000199529"/>
    </source>
</evidence>
<evidence type="ECO:0000313" key="5">
    <source>
        <dbReference type="EMBL" id="SDY25020.1"/>
    </source>
</evidence>
<keyword evidence="4" id="KW-0143">Chaperone</keyword>
<sequence>MVETITLSIPAVDLLGEQLNLTVRQYPFELPRVGEAAEDRNRLAAQVWQELESTGLARNGRPEPEVEDALYLLCSSEVSIAAAGLLDVRAGQRLAARVVATGEVGVVGVLDGRGLRMSFLAPDALPRVCAELLPDAPPGSGGEVRAVADRSHGHPTDADIDGLAELRSITSGQKYRLGHFVVGGARRGGPRGRIPNLIWFDNDRGRYALQGERADGQDVVTCRPADKPRIAGQLAALLDRARRGLG</sequence>
<comment type="subcellular location">
    <subcellularLocation>
        <location evidence="1">Cytoplasm</location>
    </subcellularLocation>
</comment>
<accession>A0A1H3IBC9</accession>
<evidence type="ECO:0000256" key="3">
    <source>
        <dbReference type="ARBA" id="ARBA00022490"/>
    </source>
</evidence>
<dbReference type="InterPro" id="IPR025734">
    <property type="entry name" value="EspG"/>
</dbReference>
<dbReference type="AlphaFoldDB" id="A0A1H3IBC9"/>
<protein>
    <submittedName>
        <fullName evidence="5">EspG family protein</fullName>
    </submittedName>
</protein>
<comment type="similarity">
    <text evidence="2">Belongs to the EspG family.</text>
</comment>
<evidence type="ECO:0000256" key="2">
    <source>
        <dbReference type="ARBA" id="ARBA00006411"/>
    </source>
</evidence>
<dbReference type="Proteomes" id="UP000199529">
    <property type="component" value="Unassembled WGS sequence"/>
</dbReference>
<dbReference type="STRING" id="418495.SAMN05216215_1022112"/>
<keyword evidence="3" id="KW-0963">Cytoplasm</keyword>
<keyword evidence="6" id="KW-1185">Reference proteome</keyword>
<organism evidence="5 6">
    <name type="scientific">Saccharopolyspora shandongensis</name>
    <dbReference type="NCBI Taxonomy" id="418495"/>
    <lineage>
        <taxon>Bacteria</taxon>
        <taxon>Bacillati</taxon>
        <taxon>Actinomycetota</taxon>
        <taxon>Actinomycetes</taxon>
        <taxon>Pseudonocardiales</taxon>
        <taxon>Pseudonocardiaceae</taxon>
        <taxon>Saccharopolyspora</taxon>
    </lineage>
</organism>
<gene>
    <name evidence="5" type="ORF">SAMN05216215_1022112</name>
</gene>
<name>A0A1H3IBC9_9PSEU</name>
<dbReference type="Pfam" id="PF14011">
    <property type="entry name" value="ESX-1_EspG"/>
    <property type="match status" value="1"/>
</dbReference>
<reference evidence="6" key="1">
    <citation type="submission" date="2016-10" db="EMBL/GenBank/DDBJ databases">
        <authorList>
            <person name="Varghese N."/>
            <person name="Submissions S."/>
        </authorList>
    </citation>
    <scope>NUCLEOTIDE SEQUENCE [LARGE SCALE GENOMIC DNA]</scope>
    <source>
        <strain evidence="6">CGMCC 4.3530</strain>
    </source>
</reference>
<dbReference type="RefSeq" id="WP_093268754.1">
    <property type="nucleotide sequence ID" value="NZ_FNOK01000022.1"/>
</dbReference>
<evidence type="ECO:0000256" key="1">
    <source>
        <dbReference type="ARBA" id="ARBA00004496"/>
    </source>
</evidence>
<dbReference type="OrthoDB" id="5175124at2"/>
<proteinExistence type="inferred from homology"/>
<dbReference type="EMBL" id="FNOK01000022">
    <property type="protein sequence ID" value="SDY25020.1"/>
    <property type="molecule type" value="Genomic_DNA"/>
</dbReference>
<evidence type="ECO:0000256" key="4">
    <source>
        <dbReference type="ARBA" id="ARBA00023186"/>
    </source>
</evidence>